<sequence>MSITVEYDRDADADVHLYEELCTGLPVPVPGPAREETDRPAAVAVARRPDGQLLGWAEVHDHDDRTAYAQWLLVSRERERIRTGRAVRRPATDEDLETTVRLLRGAAESAAAAGRTVLEWDGTGDGLDDRIAAELGAEESEVLGRRWTTTAPLTVRRPGQGLPPVTVRPVPGKPDAQLLAEHARFYSAVTGQPYTSEDAAELQADLPPLPHTTLDLLTPAGDMAAQATAVILGETAHVDVVFRSEAAGTEALTAFLAELVALLRRDHPDVGVLEVQEHDDPVTAGALSAAGLRVTDRWCRYRTVL</sequence>
<dbReference type="RefSeq" id="WP_344021445.1">
    <property type="nucleotide sequence ID" value="NZ_BAAABX010000015.1"/>
</dbReference>
<keyword evidence="2" id="KW-1185">Reference proteome</keyword>
<evidence type="ECO:0008006" key="3">
    <source>
        <dbReference type="Google" id="ProtNLM"/>
    </source>
</evidence>
<dbReference type="Proteomes" id="UP001500879">
    <property type="component" value="Unassembled WGS sequence"/>
</dbReference>
<evidence type="ECO:0000313" key="2">
    <source>
        <dbReference type="Proteomes" id="UP001500879"/>
    </source>
</evidence>
<evidence type="ECO:0000313" key="1">
    <source>
        <dbReference type="EMBL" id="GAA0395838.1"/>
    </source>
</evidence>
<proteinExistence type="predicted"/>
<organism evidence="1 2">
    <name type="scientific">Streptomyces luteireticuli</name>
    <dbReference type="NCBI Taxonomy" id="173858"/>
    <lineage>
        <taxon>Bacteria</taxon>
        <taxon>Bacillati</taxon>
        <taxon>Actinomycetota</taxon>
        <taxon>Actinomycetes</taxon>
        <taxon>Kitasatosporales</taxon>
        <taxon>Streptomycetaceae</taxon>
        <taxon>Streptomyces</taxon>
    </lineage>
</organism>
<name>A0ABN0YHK6_9ACTN</name>
<dbReference type="EMBL" id="BAAABX010000015">
    <property type="protein sequence ID" value="GAA0395838.1"/>
    <property type="molecule type" value="Genomic_DNA"/>
</dbReference>
<comment type="caution">
    <text evidence="1">The sequence shown here is derived from an EMBL/GenBank/DDBJ whole genome shotgun (WGS) entry which is preliminary data.</text>
</comment>
<reference evidence="1 2" key="1">
    <citation type="journal article" date="2019" name="Int. J. Syst. Evol. Microbiol.">
        <title>The Global Catalogue of Microorganisms (GCM) 10K type strain sequencing project: providing services to taxonomists for standard genome sequencing and annotation.</title>
        <authorList>
            <consortium name="The Broad Institute Genomics Platform"/>
            <consortium name="The Broad Institute Genome Sequencing Center for Infectious Disease"/>
            <person name="Wu L."/>
            <person name="Ma J."/>
        </authorList>
    </citation>
    <scope>NUCLEOTIDE SEQUENCE [LARGE SCALE GENOMIC DNA]</scope>
    <source>
        <strain evidence="1 2">JCM 4788</strain>
    </source>
</reference>
<accession>A0ABN0YHK6</accession>
<protein>
    <recommendedName>
        <fullName evidence="3">GNAT family N-acetyltransferase</fullName>
    </recommendedName>
</protein>
<gene>
    <name evidence="1" type="ORF">GCM10010357_16120</name>
</gene>